<dbReference type="EMBL" id="GGFL01015892">
    <property type="protein sequence ID" value="MBW80070.1"/>
    <property type="molecule type" value="Transcribed_RNA"/>
</dbReference>
<organism evidence="1">
    <name type="scientific">Anopheles darlingi</name>
    <name type="common">Mosquito</name>
    <dbReference type="NCBI Taxonomy" id="43151"/>
    <lineage>
        <taxon>Eukaryota</taxon>
        <taxon>Metazoa</taxon>
        <taxon>Ecdysozoa</taxon>
        <taxon>Arthropoda</taxon>
        <taxon>Hexapoda</taxon>
        <taxon>Insecta</taxon>
        <taxon>Pterygota</taxon>
        <taxon>Neoptera</taxon>
        <taxon>Endopterygota</taxon>
        <taxon>Diptera</taxon>
        <taxon>Nematocera</taxon>
        <taxon>Culicoidea</taxon>
        <taxon>Culicidae</taxon>
        <taxon>Anophelinae</taxon>
        <taxon>Anopheles</taxon>
    </lineage>
</organism>
<evidence type="ECO:0000313" key="1">
    <source>
        <dbReference type="EMBL" id="MBW80070.1"/>
    </source>
</evidence>
<protein>
    <submittedName>
        <fullName evidence="1">Putative secreted protein</fullName>
    </submittedName>
</protein>
<accession>A0A2M4DR56</accession>
<proteinExistence type="predicted"/>
<name>A0A2M4DR56_ANODA</name>
<reference evidence="1" key="1">
    <citation type="submission" date="2018-01" db="EMBL/GenBank/DDBJ databases">
        <title>An insight into the sialome of Amazonian anophelines.</title>
        <authorList>
            <person name="Ribeiro J.M."/>
            <person name="Scarpassa V."/>
            <person name="Calvo E."/>
        </authorList>
    </citation>
    <scope>NUCLEOTIDE SEQUENCE</scope>
</reference>
<sequence length="81" mass="8839">MHRGSSTGFCGFRPRLFASLFLPRTSSLAFWPAAPAAAAALRHSSLESLPPARRLRTTCGNLKPSLTFLPWSGVSETTHKR</sequence>
<dbReference type="AlphaFoldDB" id="A0A2M4DR56"/>